<evidence type="ECO:0000313" key="2">
    <source>
        <dbReference type="EMBL" id="PWI67292.1"/>
    </source>
</evidence>
<reference evidence="1" key="3">
    <citation type="submission" date="2023-11" db="EMBL/GenBank/DDBJ databases">
        <authorList>
            <person name="Beijen E."/>
            <person name="Ohm R.A."/>
        </authorList>
    </citation>
    <scope>NUCLEOTIDE SEQUENCE</scope>
    <source>
        <strain evidence="1">CBS 150709</strain>
    </source>
</reference>
<reference evidence="2 3" key="2">
    <citation type="journal article" date="2016" name="Front. Microbiol.">
        <title>Genome and transcriptome sequences reveal the specific parasitism of the nematophagous Purpureocillium lilacinum 36-1.</title>
        <authorList>
            <person name="Xie J."/>
            <person name="Li S."/>
            <person name="Mo C."/>
            <person name="Xiao X."/>
            <person name="Peng D."/>
            <person name="Wang G."/>
            <person name="Xiao Y."/>
        </authorList>
    </citation>
    <scope>NUCLEOTIDE SEQUENCE [LARGE SCALE GENOMIC DNA]</scope>
    <source>
        <strain evidence="2 3">36-1</strain>
    </source>
</reference>
<name>A0A2U3DYH1_PURLI</name>
<comment type="caution">
    <text evidence="2">The sequence shown here is derived from an EMBL/GenBank/DDBJ whole genome shotgun (WGS) entry which is preliminary data.</text>
</comment>
<dbReference type="AlphaFoldDB" id="A0A2U3DYH1"/>
<reference evidence="1 4" key="4">
    <citation type="journal article" date="2024" name="Microbiol. Resour. Announc.">
        <title>Genome annotations for the ascomycete fungi Trichoderma harzianum, Trichoderma aggressivum, and Purpureocillium lilacinum.</title>
        <authorList>
            <person name="Beijen E.P.W."/>
            <person name="Ohm R.A."/>
        </authorList>
    </citation>
    <scope>NUCLEOTIDE SEQUENCE [LARGE SCALE GENOMIC DNA]</scope>
    <source>
        <strain evidence="1 4">CBS 150709</strain>
    </source>
</reference>
<evidence type="ECO:0000313" key="3">
    <source>
        <dbReference type="Proteomes" id="UP000245956"/>
    </source>
</evidence>
<organism evidence="2 3">
    <name type="scientific">Purpureocillium lilacinum</name>
    <name type="common">Paecilomyces lilacinus</name>
    <dbReference type="NCBI Taxonomy" id="33203"/>
    <lineage>
        <taxon>Eukaryota</taxon>
        <taxon>Fungi</taxon>
        <taxon>Dikarya</taxon>
        <taxon>Ascomycota</taxon>
        <taxon>Pezizomycotina</taxon>
        <taxon>Sordariomycetes</taxon>
        <taxon>Hypocreomycetidae</taxon>
        <taxon>Hypocreales</taxon>
        <taxon>Ophiocordycipitaceae</taxon>
        <taxon>Purpureocillium</taxon>
    </lineage>
</organism>
<reference evidence="2" key="1">
    <citation type="submission" date="2015-05" db="EMBL/GenBank/DDBJ databases">
        <authorList>
            <person name="Wang D.B."/>
            <person name="Wang M."/>
        </authorList>
    </citation>
    <scope>NUCLEOTIDE SEQUENCE</scope>
    <source>
        <strain evidence="2">36-1</strain>
    </source>
</reference>
<evidence type="ECO:0000313" key="4">
    <source>
        <dbReference type="Proteomes" id="UP001287286"/>
    </source>
</evidence>
<proteinExistence type="predicted"/>
<dbReference type="EMBL" id="JAWRVI010000002">
    <property type="protein sequence ID" value="KAK4094803.1"/>
    <property type="molecule type" value="Genomic_DNA"/>
</dbReference>
<evidence type="ECO:0000313" key="1">
    <source>
        <dbReference type="EMBL" id="KAK4094803.1"/>
    </source>
</evidence>
<gene>
    <name evidence="2" type="ORF">PCL_03060</name>
    <name evidence="1" type="ORF">Purlil1_499</name>
</gene>
<dbReference type="EMBL" id="LCWV01000019">
    <property type="protein sequence ID" value="PWI67292.1"/>
    <property type="molecule type" value="Genomic_DNA"/>
</dbReference>
<dbReference type="Proteomes" id="UP000245956">
    <property type="component" value="Unassembled WGS sequence"/>
</dbReference>
<keyword evidence="4" id="KW-1185">Reference proteome</keyword>
<sequence length="278" mass="29817">MVRHTRTRVDKADPATKVPYLSAGYLYIGSVPCPSDSEVAPAERNLSWWPAAGEGTTVTHVVTPSTDLVHHSIFPSRHPAIASPSSSLPSPPPIRTCPLIAHCPGPCPGCATRRHCRSWHRTRPQLHCMAAIVLPRLPQHVSPTIGAQTSTVIRSCLLHVFTLFPSRPYASNARLVEPSSYITATGSLDLYQVPCGNADLDPSPHAAAARSLVRADHGVLSGCGRSSRPSAIRCGTGHAPPSWGTRPLPAGWSAQIAGWFGPCHHISQVPEAWHNKCH</sequence>
<dbReference type="Proteomes" id="UP001287286">
    <property type="component" value="Unassembled WGS sequence"/>
</dbReference>
<protein>
    <submittedName>
        <fullName evidence="2">Uncharacterized protein</fullName>
    </submittedName>
</protein>
<accession>A0A2U3DYH1</accession>